<reference evidence="2" key="1">
    <citation type="submission" date="2024-01" db="EMBL/GenBank/DDBJ databases">
        <title>Roseobacter fucihabitans sp. nov., isolated from the brown alga Fucus spiralis.</title>
        <authorList>
            <person name="Hahnke S."/>
            <person name="Berger M."/>
            <person name="Schlingloff A."/>
            <person name="Athale I."/>
            <person name="Neumann-Schaal M."/>
            <person name="Adenaya A."/>
            <person name="Poehlein A."/>
            <person name="Daniel R."/>
            <person name="Pertersen J."/>
            <person name="Brinkhoff T."/>
        </authorList>
    </citation>
    <scope>NUCLEOTIDE SEQUENCE [LARGE SCALE GENOMIC DNA]</scope>
    <source>
        <strain evidence="2">B14</strain>
    </source>
</reference>
<proteinExistence type="predicted"/>
<protein>
    <recommendedName>
        <fullName evidence="3">Helix-turn-helix domain-containing protein</fullName>
    </recommendedName>
</protein>
<evidence type="ECO:0008006" key="3">
    <source>
        <dbReference type="Google" id="ProtNLM"/>
    </source>
</evidence>
<organism evidence="1 2">
    <name type="scientific">Roseobacter fucihabitans</name>
    <dbReference type="NCBI Taxonomy" id="1537242"/>
    <lineage>
        <taxon>Bacteria</taxon>
        <taxon>Pseudomonadati</taxon>
        <taxon>Pseudomonadota</taxon>
        <taxon>Alphaproteobacteria</taxon>
        <taxon>Rhodobacterales</taxon>
        <taxon>Roseobacteraceae</taxon>
        <taxon>Roseobacter</taxon>
    </lineage>
</organism>
<evidence type="ECO:0000313" key="1">
    <source>
        <dbReference type="EMBL" id="WVX49135.1"/>
    </source>
</evidence>
<dbReference type="SUPFAM" id="SSF46955">
    <property type="entry name" value="Putative DNA-binding domain"/>
    <property type="match status" value="1"/>
</dbReference>
<dbReference type="InterPro" id="IPR009061">
    <property type="entry name" value="DNA-bd_dom_put_sf"/>
</dbReference>
<name>A0ABZ2BVC0_9RHOB</name>
<evidence type="ECO:0000313" key="2">
    <source>
        <dbReference type="Proteomes" id="UP001318682"/>
    </source>
</evidence>
<dbReference type="Proteomes" id="UP001318682">
    <property type="component" value="Chromosome"/>
</dbReference>
<dbReference type="RefSeq" id="WP_187430995.1">
    <property type="nucleotide sequence ID" value="NZ_CP143423.1"/>
</dbReference>
<accession>A0ABZ2BVC0</accession>
<dbReference type="EMBL" id="CP143423">
    <property type="protein sequence ID" value="WVX49135.1"/>
    <property type="molecule type" value="Genomic_DNA"/>
</dbReference>
<gene>
    <name evidence="1" type="ORF">ROLI_022210</name>
</gene>
<keyword evidence="2" id="KW-1185">Reference proteome</keyword>
<sequence>MQNAPLYTRMNMVAEVYGVSEDTVRRWAGNGLLKIHKRGRMSWVKAKEMIEIIETPCGAECGASTQKDDINRQNMA</sequence>